<accession>A0A6D2HDX3</accession>
<keyword evidence="3" id="KW-1185">Reference proteome</keyword>
<evidence type="ECO:0000313" key="3">
    <source>
        <dbReference type="Proteomes" id="UP000467841"/>
    </source>
</evidence>
<dbReference type="PANTHER" id="PTHR33223:SF10">
    <property type="entry name" value="AMINOTRANSFERASE-LIKE PLANT MOBILE DOMAIN-CONTAINING PROTEIN"/>
    <property type="match status" value="1"/>
</dbReference>
<sequence length="208" mass="23600">MSAAPDIDRVMEETRRTPFTDKIANTRIRDTGKIRFPEYSGTTDPKAHITAFRLAITKAHLSDYEKGPGYCRFFAENLTGPALEWFASLKGGSINSFDQLVSVFLKQYSMFIETRATEADLWKLRQGPDEPLCRFIARFKEVKAKIAKLNDAVDIDACKTGCGSPYNSNTTWRSDPPARLTMRCIKQHFLLTQKRTIRAISKSTMLGY</sequence>
<comment type="caution">
    <text evidence="2">The sequence shown here is derived from an EMBL/GenBank/DDBJ whole genome shotgun (WGS) entry which is preliminary data.</text>
</comment>
<dbReference type="AlphaFoldDB" id="A0A6D2HDX3"/>
<dbReference type="PANTHER" id="PTHR33223">
    <property type="entry name" value="CCHC-TYPE DOMAIN-CONTAINING PROTEIN"/>
    <property type="match status" value="1"/>
</dbReference>
<protein>
    <recommendedName>
        <fullName evidence="1">Retrotransposon gag domain-containing protein</fullName>
    </recommendedName>
</protein>
<name>A0A6D2HDX3_9BRAS</name>
<dbReference type="InterPro" id="IPR005162">
    <property type="entry name" value="Retrotrans_gag_dom"/>
</dbReference>
<dbReference type="EMBL" id="CACVBM020000088">
    <property type="protein sequence ID" value="CAA7014131.1"/>
    <property type="molecule type" value="Genomic_DNA"/>
</dbReference>
<evidence type="ECO:0000259" key="1">
    <source>
        <dbReference type="Pfam" id="PF03732"/>
    </source>
</evidence>
<feature type="domain" description="Retrotransposon gag" evidence="1">
    <location>
        <begin position="72"/>
        <end position="159"/>
    </location>
</feature>
<evidence type="ECO:0000313" key="2">
    <source>
        <dbReference type="EMBL" id="CAA7014131.1"/>
    </source>
</evidence>
<dbReference type="OrthoDB" id="1112458at2759"/>
<dbReference type="Pfam" id="PF03732">
    <property type="entry name" value="Retrotrans_gag"/>
    <property type="match status" value="1"/>
</dbReference>
<gene>
    <name evidence="2" type="ORF">MERR_LOCUS1365</name>
</gene>
<proteinExistence type="predicted"/>
<reference evidence="2" key="1">
    <citation type="submission" date="2020-01" db="EMBL/GenBank/DDBJ databases">
        <authorList>
            <person name="Mishra B."/>
        </authorList>
    </citation>
    <scope>NUCLEOTIDE SEQUENCE [LARGE SCALE GENOMIC DNA]</scope>
</reference>
<organism evidence="2 3">
    <name type="scientific">Microthlaspi erraticum</name>
    <dbReference type="NCBI Taxonomy" id="1685480"/>
    <lineage>
        <taxon>Eukaryota</taxon>
        <taxon>Viridiplantae</taxon>
        <taxon>Streptophyta</taxon>
        <taxon>Embryophyta</taxon>
        <taxon>Tracheophyta</taxon>
        <taxon>Spermatophyta</taxon>
        <taxon>Magnoliopsida</taxon>
        <taxon>eudicotyledons</taxon>
        <taxon>Gunneridae</taxon>
        <taxon>Pentapetalae</taxon>
        <taxon>rosids</taxon>
        <taxon>malvids</taxon>
        <taxon>Brassicales</taxon>
        <taxon>Brassicaceae</taxon>
        <taxon>Coluteocarpeae</taxon>
        <taxon>Microthlaspi</taxon>
    </lineage>
</organism>
<dbReference type="Proteomes" id="UP000467841">
    <property type="component" value="Unassembled WGS sequence"/>
</dbReference>